<keyword evidence="3 7" id="KW-0378">Hydrolase</keyword>
<dbReference type="PROSITE" id="PS50926">
    <property type="entry name" value="TRAM"/>
    <property type="match status" value="1"/>
</dbReference>
<keyword evidence="5" id="KW-0472">Membrane</keyword>
<evidence type="ECO:0000256" key="1">
    <source>
        <dbReference type="ARBA" id="ARBA00001946"/>
    </source>
</evidence>
<keyword evidence="5" id="KW-0812">Transmembrane</keyword>
<evidence type="ECO:0000256" key="4">
    <source>
        <dbReference type="ARBA" id="ARBA00022842"/>
    </source>
</evidence>
<protein>
    <submittedName>
        <fullName evidence="7">Putative PIN and TRAM-domain containing protein</fullName>
        <ecNumber evidence="7">3.1.-.-</ecNumber>
    </submittedName>
</protein>
<keyword evidence="2" id="KW-0540">Nuclease</keyword>
<organism evidence="7">
    <name type="scientific">candidate division TA06 bacterium ADurb.Bin417</name>
    <dbReference type="NCBI Taxonomy" id="1852828"/>
    <lineage>
        <taxon>Bacteria</taxon>
        <taxon>Bacteria division TA06</taxon>
    </lineage>
</organism>
<name>A0A1V5MHZ6_UNCT6</name>
<comment type="caution">
    <text evidence="7">The sequence shown here is derived from an EMBL/GenBank/DDBJ whole genome shotgun (WGS) entry which is preliminary data.</text>
</comment>
<accession>A0A1V5MHZ6</accession>
<gene>
    <name evidence="7" type="ORF">BWY73_00623</name>
</gene>
<proteinExistence type="predicted"/>
<dbReference type="AlphaFoldDB" id="A0A1V5MHZ6"/>
<dbReference type="Proteomes" id="UP000485484">
    <property type="component" value="Unassembled WGS sequence"/>
</dbReference>
<dbReference type="Gene3D" id="3.40.50.1010">
    <property type="entry name" value="5'-nuclease"/>
    <property type="match status" value="1"/>
</dbReference>
<comment type="cofactor">
    <cofactor evidence="1">
        <name>Mg(2+)</name>
        <dbReference type="ChEBI" id="CHEBI:18420"/>
    </cofactor>
</comment>
<dbReference type="PANTHER" id="PTHR11603:SF147">
    <property type="entry name" value="MEMBRANE PROTEIN"/>
    <property type="match status" value="1"/>
</dbReference>
<dbReference type="Pfam" id="PF01850">
    <property type="entry name" value="PIN"/>
    <property type="match status" value="1"/>
</dbReference>
<keyword evidence="4" id="KW-0460">Magnesium</keyword>
<feature type="domain" description="TRAM" evidence="6">
    <location>
        <begin position="257"/>
        <end position="323"/>
    </location>
</feature>
<dbReference type="InterPro" id="IPR052041">
    <property type="entry name" value="Nucleic_acid_metab_PIN/TRAM"/>
</dbReference>
<dbReference type="SMART" id="SM00670">
    <property type="entry name" value="PINc"/>
    <property type="match status" value="1"/>
</dbReference>
<evidence type="ECO:0000256" key="5">
    <source>
        <dbReference type="SAM" id="Phobius"/>
    </source>
</evidence>
<feature type="transmembrane region" description="Helical" evidence="5">
    <location>
        <begin position="88"/>
        <end position="107"/>
    </location>
</feature>
<keyword evidence="5" id="KW-1133">Transmembrane helix</keyword>
<feature type="transmembrane region" description="Helical" evidence="5">
    <location>
        <begin position="28"/>
        <end position="48"/>
    </location>
</feature>
<dbReference type="PANTHER" id="PTHR11603">
    <property type="entry name" value="AAA FAMILY ATPASE"/>
    <property type="match status" value="1"/>
</dbReference>
<reference evidence="7" key="1">
    <citation type="submission" date="2017-02" db="EMBL/GenBank/DDBJ databases">
        <title>Delving into the versatile metabolic prowess of the omnipresent phylum Bacteroidetes.</title>
        <authorList>
            <person name="Nobu M.K."/>
            <person name="Mei R."/>
            <person name="Narihiro T."/>
            <person name="Kuroda K."/>
            <person name="Liu W.-T."/>
        </authorList>
    </citation>
    <scope>NUCLEOTIDE SEQUENCE</scope>
    <source>
        <strain evidence="7">ADurb.Bin417</strain>
    </source>
</reference>
<dbReference type="GO" id="GO:0004518">
    <property type="term" value="F:nuclease activity"/>
    <property type="evidence" value="ECO:0007669"/>
    <property type="project" value="UniProtKB-KW"/>
</dbReference>
<feature type="transmembrane region" description="Helical" evidence="5">
    <location>
        <begin position="5"/>
        <end position="22"/>
    </location>
</feature>
<dbReference type="SUPFAM" id="SSF88723">
    <property type="entry name" value="PIN domain-like"/>
    <property type="match status" value="1"/>
</dbReference>
<evidence type="ECO:0000259" key="6">
    <source>
        <dbReference type="PROSITE" id="PS50926"/>
    </source>
</evidence>
<dbReference type="EMBL" id="MWAK01000066">
    <property type="protein sequence ID" value="OPZ92816.1"/>
    <property type="molecule type" value="Genomic_DNA"/>
</dbReference>
<feature type="transmembrane region" description="Helical" evidence="5">
    <location>
        <begin position="60"/>
        <end position="82"/>
    </location>
</feature>
<dbReference type="GO" id="GO:0016787">
    <property type="term" value="F:hydrolase activity"/>
    <property type="evidence" value="ECO:0007669"/>
    <property type="project" value="UniProtKB-KW"/>
</dbReference>
<dbReference type="InterPro" id="IPR002792">
    <property type="entry name" value="TRAM_dom"/>
</dbReference>
<dbReference type="CDD" id="cd09877">
    <property type="entry name" value="PIN_YacL-like"/>
    <property type="match status" value="1"/>
</dbReference>
<evidence type="ECO:0000256" key="3">
    <source>
        <dbReference type="ARBA" id="ARBA00022801"/>
    </source>
</evidence>
<evidence type="ECO:0000256" key="2">
    <source>
        <dbReference type="ARBA" id="ARBA00022722"/>
    </source>
</evidence>
<sequence length="324" mass="36094">MGIVILRSFFVLFAMISGFFLSPDAGGLWGTLYGLGAGLAVIVIEMALENVPARRILVGMMGLITGLVSARLIFDFIFLIPAAESTKLFVRVLLYYLLAYLGVMIALRYSGKWSTIITGHLSEENKKPPLILDSNVIIDGRLVDLIHTNFLDYRLIVPRFVMRELQTIADASNDLKRQRGRRGIESLNRLKKDALADVQIDDIDFPEIESVDAKLIHLAKQSGARILTNDYNLNKIAEVQNIKVLNLNNLATVLKPRYLQGEHLLVKIVKEGREENQGVGYLDDGTMVVVEGGRRRIGESVEVVIANTIQTSTGRMLFAEPLEK</sequence>
<dbReference type="Pfam" id="PF01938">
    <property type="entry name" value="TRAM"/>
    <property type="match status" value="1"/>
</dbReference>
<dbReference type="InterPro" id="IPR029060">
    <property type="entry name" value="PIN-like_dom_sf"/>
</dbReference>
<evidence type="ECO:0000313" key="7">
    <source>
        <dbReference type="EMBL" id="OPZ92816.1"/>
    </source>
</evidence>
<dbReference type="InterPro" id="IPR002716">
    <property type="entry name" value="PIN_dom"/>
</dbReference>
<dbReference type="EC" id="3.1.-.-" evidence="7"/>